<dbReference type="Proteomes" id="UP000617734">
    <property type="component" value="Unassembled WGS sequence"/>
</dbReference>
<reference evidence="2" key="2">
    <citation type="submission" date="2020-09" db="EMBL/GenBank/DDBJ databases">
        <authorList>
            <person name="Sun Q."/>
            <person name="Ohkuma M."/>
        </authorList>
    </citation>
    <scope>NUCLEOTIDE SEQUENCE</scope>
    <source>
        <strain evidence="2">JCM 4646</strain>
    </source>
</reference>
<gene>
    <name evidence="2" type="ORF">GCM10018781_36960</name>
</gene>
<name>A0A919FV62_9ACTN</name>
<evidence type="ECO:0000313" key="3">
    <source>
        <dbReference type="Proteomes" id="UP000617734"/>
    </source>
</evidence>
<accession>A0A919FV62</accession>
<protein>
    <submittedName>
        <fullName evidence="2">Uncharacterized protein</fullName>
    </submittedName>
</protein>
<organism evidence="2 3">
    <name type="scientific">Kitasatospora indigofera</name>
    <dbReference type="NCBI Taxonomy" id="67307"/>
    <lineage>
        <taxon>Bacteria</taxon>
        <taxon>Bacillati</taxon>
        <taxon>Actinomycetota</taxon>
        <taxon>Actinomycetes</taxon>
        <taxon>Kitasatosporales</taxon>
        <taxon>Streptomycetaceae</taxon>
        <taxon>Kitasatospora</taxon>
    </lineage>
</organism>
<evidence type="ECO:0000256" key="1">
    <source>
        <dbReference type="SAM" id="MobiDB-lite"/>
    </source>
</evidence>
<keyword evidence="3" id="KW-1185">Reference proteome</keyword>
<dbReference type="AlphaFoldDB" id="A0A919FV62"/>
<evidence type="ECO:0000313" key="2">
    <source>
        <dbReference type="EMBL" id="GHH73192.1"/>
    </source>
</evidence>
<sequence length="159" mass="16225">MGAWAFPGLSRLAGPGAVGQPGQGRARTASGPSPFCEAEGGWGREPRPPPAEPAAFLRFAVAVPGHRASGRPRESAGGPTRTEAAEAEPVPTYGVGMSDEDEAVAARSGVPEPEGGEAACWLNRVCPECDAVLDMAPPAVCHRCGAEVRPGQSWEGSPA</sequence>
<dbReference type="EMBL" id="BNBO01000019">
    <property type="protein sequence ID" value="GHH73192.1"/>
    <property type="molecule type" value="Genomic_DNA"/>
</dbReference>
<comment type="caution">
    <text evidence="2">The sequence shown here is derived from an EMBL/GenBank/DDBJ whole genome shotgun (WGS) entry which is preliminary data.</text>
</comment>
<proteinExistence type="predicted"/>
<feature type="region of interest" description="Disordered" evidence="1">
    <location>
        <begin position="66"/>
        <end position="96"/>
    </location>
</feature>
<reference evidence="2" key="1">
    <citation type="journal article" date="2014" name="Int. J. Syst. Evol. Microbiol.">
        <title>Complete genome sequence of Corynebacterium casei LMG S-19264T (=DSM 44701T), isolated from a smear-ripened cheese.</title>
        <authorList>
            <consortium name="US DOE Joint Genome Institute (JGI-PGF)"/>
            <person name="Walter F."/>
            <person name="Albersmeier A."/>
            <person name="Kalinowski J."/>
            <person name="Ruckert C."/>
        </authorList>
    </citation>
    <scope>NUCLEOTIDE SEQUENCE</scope>
    <source>
        <strain evidence="2">JCM 4646</strain>
    </source>
</reference>
<feature type="region of interest" description="Disordered" evidence="1">
    <location>
        <begin position="1"/>
        <end position="52"/>
    </location>
</feature>